<evidence type="ECO:0000256" key="8">
    <source>
        <dbReference type="ARBA" id="ARBA00023034"/>
    </source>
</evidence>
<evidence type="ECO:0000256" key="1">
    <source>
        <dbReference type="ARBA" id="ARBA00002910"/>
    </source>
</evidence>
<dbReference type="SUPFAM" id="SSF111126">
    <property type="entry name" value="Ligand-binding domain in the NO signalling and Golgi transport"/>
    <property type="match status" value="1"/>
</dbReference>
<keyword evidence="5 10" id="KW-0813">Transport</keyword>
<dbReference type="InterPro" id="IPR024096">
    <property type="entry name" value="NO_sig/Golgi_transp_ligand-bd"/>
</dbReference>
<evidence type="ECO:0000313" key="11">
    <source>
        <dbReference type="EMBL" id="JAT29605.1"/>
    </source>
</evidence>
<comment type="subcellular location">
    <subcellularLocation>
        <location evidence="3">Endoplasmic reticulum</location>
    </subcellularLocation>
    <subcellularLocation>
        <location evidence="2 10">Golgi apparatus</location>
        <location evidence="2 10">cis-Golgi network</location>
    </subcellularLocation>
</comment>
<comment type="subunit">
    <text evidence="10">Part of the multisubunit TRAPP (transport protein particle) complex.</text>
</comment>
<comment type="similarity">
    <text evidence="4 10">Belongs to the TRAPP small subunits family. BET3 subfamily.</text>
</comment>
<dbReference type="AlphaFoldDB" id="A0A1B6M110"/>
<comment type="function">
    <text evidence="1 10">May play a role in vesicular transport from endoplasmic reticulum to Golgi.</text>
</comment>
<dbReference type="PIRSF" id="PIRSF017479">
    <property type="entry name" value="TRAPP_I_complex_Trs31"/>
    <property type="match status" value="1"/>
</dbReference>
<gene>
    <name evidence="11" type="ORF">g.1293</name>
</gene>
<dbReference type="CDD" id="cd14943">
    <property type="entry name" value="TRAPPC5_Trs31"/>
    <property type="match status" value="1"/>
</dbReference>
<evidence type="ECO:0000256" key="7">
    <source>
        <dbReference type="ARBA" id="ARBA00022892"/>
    </source>
</evidence>
<name>A0A1B6M110_9HEMI</name>
<organism evidence="11">
    <name type="scientific">Graphocephala atropunctata</name>
    <dbReference type="NCBI Taxonomy" id="36148"/>
    <lineage>
        <taxon>Eukaryota</taxon>
        <taxon>Metazoa</taxon>
        <taxon>Ecdysozoa</taxon>
        <taxon>Arthropoda</taxon>
        <taxon>Hexapoda</taxon>
        <taxon>Insecta</taxon>
        <taxon>Pterygota</taxon>
        <taxon>Neoptera</taxon>
        <taxon>Paraneoptera</taxon>
        <taxon>Hemiptera</taxon>
        <taxon>Auchenorrhyncha</taxon>
        <taxon>Membracoidea</taxon>
        <taxon>Cicadellidae</taxon>
        <taxon>Cicadellinae</taxon>
        <taxon>Cicadellini</taxon>
        <taxon>Graphocephala</taxon>
    </lineage>
</organism>
<dbReference type="Gene3D" id="3.30.1380.20">
    <property type="entry name" value="Trafficking protein particle complex subunit 3"/>
    <property type="match status" value="1"/>
</dbReference>
<dbReference type="InterPro" id="IPR007194">
    <property type="entry name" value="TRAPP_component"/>
</dbReference>
<dbReference type="GO" id="GO:0005783">
    <property type="term" value="C:endoplasmic reticulum"/>
    <property type="evidence" value="ECO:0007669"/>
    <property type="project" value="UniProtKB-SubCell"/>
</dbReference>
<accession>A0A1B6M110</accession>
<sequence>MSSNNSISISLVRPKTSILDRSLSKGRGEVSLSCFALLFSEVVQYCQKRVYTVPELQNKLSSMGQEVGIKLIDLYFVREKNCKREIKLLNMLLFVKTTLWKGMFGKEADKLEHANDDERIYYIIEKEPLVNKFISVPKDKGSLNCAIFIAGIIEAVLNTCGFTAKVTAHWHKGTTYMVQFDEAVIARDKQMEER</sequence>
<evidence type="ECO:0000256" key="5">
    <source>
        <dbReference type="ARBA" id="ARBA00022448"/>
    </source>
</evidence>
<dbReference type="GO" id="GO:1990070">
    <property type="term" value="C:TRAPPI protein complex"/>
    <property type="evidence" value="ECO:0007669"/>
    <property type="project" value="TreeGrafter"/>
</dbReference>
<keyword evidence="6 10" id="KW-0256">Endoplasmic reticulum</keyword>
<evidence type="ECO:0000256" key="4">
    <source>
        <dbReference type="ARBA" id="ARBA00006218"/>
    </source>
</evidence>
<dbReference type="Pfam" id="PF04051">
    <property type="entry name" value="TRAPP"/>
    <property type="match status" value="1"/>
</dbReference>
<evidence type="ECO:0000256" key="6">
    <source>
        <dbReference type="ARBA" id="ARBA00022824"/>
    </source>
</evidence>
<evidence type="ECO:0000256" key="2">
    <source>
        <dbReference type="ARBA" id="ARBA00004222"/>
    </source>
</evidence>
<dbReference type="InterPro" id="IPR016696">
    <property type="entry name" value="TRAPP-I_su5"/>
</dbReference>
<dbReference type="EMBL" id="GEBQ01010372">
    <property type="protein sequence ID" value="JAT29605.1"/>
    <property type="molecule type" value="Transcribed_RNA"/>
</dbReference>
<evidence type="ECO:0000256" key="9">
    <source>
        <dbReference type="ARBA" id="ARBA00068379"/>
    </source>
</evidence>
<dbReference type="PANTHER" id="PTHR20902">
    <property type="entry name" value="41-2 PROTEIN ANTIGEN-RELATED"/>
    <property type="match status" value="1"/>
</dbReference>
<evidence type="ECO:0000256" key="10">
    <source>
        <dbReference type="PIRNR" id="PIRNR017479"/>
    </source>
</evidence>
<protein>
    <recommendedName>
        <fullName evidence="9 10">Trafficking protein particle complex subunit 5</fullName>
    </recommendedName>
</protein>
<evidence type="ECO:0000256" key="3">
    <source>
        <dbReference type="ARBA" id="ARBA00004240"/>
    </source>
</evidence>
<keyword evidence="8 10" id="KW-0333">Golgi apparatus</keyword>
<dbReference type="GO" id="GO:1990072">
    <property type="term" value="C:TRAPPIII protein complex"/>
    <property type="evidence" value="ECO:0007669"/>
    <property type="project" value="TreeGrafter"/>
</dbReference>
<reference evidence="11" key="1">
    <citation type="submission" date="2015-11" db="EMBL/GenBank/DDBJ databases">
        <title>De novo transcriptome assembly of four potential Pierce s Disease insect vectors from Arizona vineyards.</title>
        <authorList>
            <person name="Tassone E.E."/>
        </authorList>
    </citation>
    <scope>NUCLEOTIDE SEQUENCE</scope>
</reference>
<dbReference type="GO" id="GO:0006888">
    <property type="term" value="P:endoplasmic reticulum to Golgi vesicle-mediated transport"/>
    <property type="evidence" value="ECO:0007669"/>
    <property type="project" value="TreeGrafter"/>
</dbReference>
<proteinExistence type="inferred from homology"/>
<dbReference type="FunFam" id="3.30.1380.20:FF:000005">
    <property type="entry name" value="Trafficking protein particle complex subunit 5"/>
    <property type="match status" value="1"/>
</dbReference>
<dbReference type="PANTHER" id="PTHR20902:SF0">
    <property type="entry name" value="TRAFFICKING PROTEIN PARTICLE COMPLEX SUBUNIT 5"/>
    <property type="match status" value="1"/>
</dbReference>
<keyword evidence="7 10" id="KW-0931">ER-Golgi transport</keyword>
<dbReference type="GO" id="GO:1990071">
    <property type="term" value="C:TRAPPII protein complex"/>
    <property type="evidence" value="ECO:0007669"/>
    <property type="project" value="TreeGrafter"/>
</dbReference>